<reference evidence="2" key="1">
    <citation type="submission" date="2020-01" db="EMBL/GenBank/DDBJ databases">
        <title>Identification and distribution of gene clusters putatively required for synthesis of sphingolipid metabolism inhibitors in phylogenetically diverse species of the filamentous fungus Fusarium.</title>
        <authorList>
            <person name="Kim H.-S."/>
            <person name="Busman M."/>
            <person name="Brown D.W."/>
            <person name="Divon H."/>
            <person name="Uhlig S."/>
            <person name="Proctor R.H."/>
        </authorList>
    </citation>
    <scope>NUCLEOTIDE SEQUENCE</scope>
    <source>
        <strain evidence="2">NRRL 53441</strain>
    </source>
</reference>
<evidence type="ECO:0008006" key="4">
    <source>
        <dbReference type="Google" id="ProtNLM"/>
    </source>
</evidence>
<accession>A0A8H4KV71</accession>
<keyword evidence="3" id="KW-1185">Reference proteome</keyword>
<name>A0A8H4KV71_9HYPO</name>
<keyword evidence="1" id="KW-0732">Signal</keyword>
<evidence type="ECO:0000256" key="1">
    <source>
        <dbReference type="SAM" id="SignalP"/>
    </source>
</evidence>
<gene>
    <name evidence="2" type="ORF">F53441_1558</name>
</gene>
<dbReference type="AlphaFoldDB" id="A0A8H4KV71"/>
<sequence>MVRLLNIVTVLFTSFVAAQRCGYCQCLYSDGSHCCVQSAPSGDLDCQAACSGAQSAGLNQFEPGPSCNAGGKYTCLSAWNAHFRHKCQGYPT</sequence>
<proteinExistence type="predicted"/>
<feature type="signal peptide" evidence="1">
    <location>
        <begin position="1"/>
        <end position="18"/>
    </location>
</feature>
<evidence type="ECO:0000313" key="3">
    <source>
        <dbReference type="Proteomes" id="UP000605986"/>
    </source>
</evidence>
<dbReference type="OrthoDB" id="2818448at2759"/>
<dbReference type="EMBL" id="JAADJG010000064">
    <property type="protein sequence ID" value="KAF4456264.1"/>
    <property type="molecule type" value="Genomic_DNA"/>
</dbReference>
<dbReference type="Proteomes" id="UP000605986">
    <property type="component" value="Unassembled WGS sequence"/>
</dbReference>
<feature type="chain" id="PRO_5034704526" description="Secreted protein" evidence="1">
    <location>
        <begin position="19"/>
        <end position="92"/>
    </location>
</feature>
<protein>
    <recommendedName>
        <fullName evidence="4">Secreted protein</fullName>
    </recommendedName>
</protein>
<comment type="caution">
    <text evidence="2">The sequence shown here is derived from an EMBL/GenBank/DDBJ whole genome shotgun (WGS) entry which is preliminary data.</text>
</comment>
<evidence type="ECO:0000313" key="2">
    <source>
        <dbReference type="EMBL" id="KAF4456264.1"/>
    </source>
</evidence>
<organism evidence="2 3">
    <name type="scientific">Fusarium austroafricanum</name>
    <dbReference type="NCBI Taxonomy" id="2364996"/>
    <lineage>
        <taxon>Eukaryota</taxon>
        <taxon>Fungi</taxon>
        <taxon>Dikarya</taxon>
        <taxon>Ascomycota</taxon>
        <taxon>Pezizomycotina</taxon>
        <taxon>Sordariomycetes</taxon>
        <taxon>Hypocreomycetidae</taxon>
        <taxon>Hypocreales</taxon>
        <taxon>Nectriaceae</taxon>
        <taxon>Fusarium</taxon>
        <taxon>Fusarium concolor species complex</taxon>
    </lineage>
</organism>